<dbReference type="EMBL" id="KV417272">
    <property type="protein sequence ID" value="KZO99527.1"/>
    <property type="molecule type" value="Genomic_DNA"/>
</dbReference>
<dbReference type="Proteomes" id="UP000076738">
    <property type="component" value="Unassembled WGS sequence"/>
</dbReference>
<feature type="region of interest" description="Disordered" evidence="1">
    <location>
        <begin position="344"/>
        <end position="499"/>
    </location>
</feature>
<feature type="compositionally biased region" description="Low complexity" evidence="1">
    <location>
        <begin position="473"/>
        <end position="483"/>
    </location>
</feature>
<protein>
    <submittedName>
        <fullName evidence="2">Uncharacterized protein</fullName>
    </submittedName>
</protein>
<feature type="region of interest" description="Disordered" evidence="1">
    <location>
        <begin position="1"/>
        <end position="24"/>
    </location>
</feature>
<dbReference type="STRING" id="1330018.A0A167Q8N2"/>
<reference evidence="2 3" key="1">
    <citation type="journal article" date="2016" name="Mol. Biol. Evol.">
        <title>Comparative Genomics of Early-Diverging Mushroom-Forming Fungi Provides Insights into the Origins of Lignocellulose Decay Capabilities.</title>
        <authorList>
            <person name="Nagy L.G."/>
            <person name="Riley R."/>
            <person name="Tritt A."/>
            <person name="Adam C."/>
            <person name="Daum C."/>
            <person name="Floudas D."/>
            <person name="Sun H."/>
            <person name="Yadav J.S."/>
            <person name="Pangilinan J."/>
            <person name="Larsson K.H."/>
            <person name="Matsuura K."/>
            <person name="Barry K."/>
            <person name="Labutti K."/>
            <person name="Kuo R."/>
            <person name="Ohm R.A."/>
            <person name="Bhattacharya S.S."/>
            <person name="Shirouzu T."/>
            <person name="Yoshinaga Y."/>
            <person name="Martin F.M."/>
            <person name="Grigoriev I.V."/>
            <person name="Hibbett D.S."/>
        </authorList>
    </citation>
    <scope>NUCLEOTIDE SEQUENCE [LARGE SCALE GENOMIC DNA]</scope>
    <source>
        <strain evidence="2 3">TUFC12733</strain>
    </source>
</reference>
<feature type="compositionally biased region" description="Polar residues" evidence="1">
    <location>
        <begin position="1"/>
        <end position="19"/>
    </location>
</feature>
<sequence length="696" mass="77152">MTLVGPSSWNTFHNDNLSAPASVPRLNRQARNLARATESSSPGSSATVMISGPDLALEVPTTRRPIHHAPSYELLNASHHRRPTWEDQSQLSPLAGGDSPAPPQPRHALQESFSNHAGSAELARSRVAASRGPTPPALRRHPPQRSATTGPHPTRRNGREVYEARYDPARRAPFPRATWPPDHQRSAGTATMRDEYAYNATQATLPSTTSFHRRVSFERPLGSDRSTPVQLVDDREHDTVDHLLPRRTGHPPAQQASPVHDNWNLHRLAYDMPPISQIDNRDGIPTQAGRRSMDRNPADEQHGDNGFAEECEGQRRLMDQPFPKRSLAVRDVEREMEIRKRAQVRKDARIPLPTRDIPTRWHAEPDRPTREQSVTPSFDGNASALSKYVGRPAAPTPPTPFTGTTSPTYPHGNRGPYMDANSQPPRYPGRMVSPEDGASFIPIQAPSTRSTPSVVGRSLDRPLTGRLSRLRARPPSSVSGVSEEPPDTESEGEEDEDDVWADEASDDELGIELHPDYIVDKATRRTRFESKMRSIVRHFRELDRATDATFFVFVSNPDQPHHTRVALSRGVRRHPNYVAAAQNARQGFAQVTDARRAERASRAKMMQHQYQRPSGLKGSSMGLSSSETAQSGWASSGTGSQASSLTLLHQVRMLQELDPSRMSAQELRQAAVAILNGMEGEDRETLLGSAGRRSHQ</sequence>
<evidence type="ECO:0000313" key="3">
    <source>
        <dbReference type="Proteomes" id="UP000076738"/>
    </source>
</evidence>
<keyword evidence="3" id="KW-1185">Reference proteome</keyword>
<proteinExistence type="predicted"/>
<feature type="compositionally biased region" description="Polar residues" evidence="1">
    <location>
        <begin position="371"/>
        <end position="384"/>
    </location>
</feature>
<dbReference type="OrthoDB" id="3243310at2759"/>
<feature type="region of interest" description="Disordered" evidence="1">
    <location>
        <begin position="81"/>
        <end position="160"/>
    </location>
</feature>
<gene>
    <name evidence="2" type="ORF">CALVIDRAFT_596111</name>
</gene>
<feature type="compositionally biased region" description="Low complexity" evidence="1">
    <location>
        <begin position="614"/>
        <end position="626"/>
    </location>
</feature>
<feature type="compositionally biased region" description="Polar residues" evidence="1">
    <location>
        <begin position="627"/>
        <end position="640"/>
    </location>
</feature>
<accession>A0A167Q8N2</accession>
<feature type="region of interest" description="Disordered" evidence="1">
    <location>
        <begin position="276"/>
        <end position="306"/>
    </location>
</feature>
<dbReference type="AlphaFoldDB" id="A0A167Q8N2"/>
<name>A0A167Q8N2_CALVF</name>
<organism evidence="2 3">
    <name type="scientific">Calocera viscosa (strain TUFC12733)</name>
    <dbReference type="NCBI Taxonomy" id="1330018"/>
    <lineage>
        <taxon>Eukaryota</taxon>
        <taxon>Fungi</taxon>
        <taxon>Dikarya</taxon>
        <taxon>Basidiomycota</taxon>
        <taxon>Agaricomycotina</taxon>
        <taxon>Dacrymycetes</taxon>
        <taxon>Dacrymycetales</taxon>
        <taxon>Dacrymycetaceae</taxon>
        <taxon>Calocera</taxon>
    </lineage>
</organism>
<evidence type="ECO:0000256" key="1">
    <source>
        <dbReference type="SAM" id="MobiDB-lite"/>
    </source>
</evidence>
<feature type="compositionally biased region" description="Acidic residues" evidence="1">
    <location>
        <begin position="484"/>
        <end position="499"/>
    </location>
</feature>
<feature type="compositionally biased region" description="Basic and acidic residues" evidence="1">
    <location>
        <begin position="291"/>
        <end position="303"/>
    </location>
</feature>
<evidence type="ECO:0000313" key="2">
    <source>
        <dbReference type="EMBL" id="KZO99527.1"/>
    </source>
</evidence>
<feature type="compositionally biased region" description="Low complexity" evidence="1">
    <location>
        <begin position="401"/>
        <end position="410"/>
    </location>
</feature>
<feature type="region of interest" description="Disordered" evidence="1">
    <location>
        <begin position="604"/>
        <end position="640"/>
    </location>
</feature>
<feature type="compositionally biased region" description="Basic and acidic residues" evidence="1">
    <location>
        <begin position="357"/>
        <end position="370"/>
    </location>
</feature>